<evidence type="ECO:0000256" key="3">
    <source>
        <dbReference type="ARBA" id="ARBA00023082"/>
    </source>
</evidence>
<name>A0ABR9CUD5_9GAMM</name>
<organism evidence="7 8">
    <name type="scientific">Methylomonas albis</name>
    <dbReference type="NCBI Taxonomy" id="1854563"/>
    <lineage>
        <taxon>Bacteria</taxon>
        <taxon>Pseudomonadati</taxon>
        <taxon>Pseudomonadota</taxon>
        <taxon>Gammaproteobacteria</taxon>
        <taxon>Methylococcales</taxon>
        <taxon>Methylococcaceae</taxon>
        <taxon>Methylomonas</taxon>
    </lineage>
</organism>
<dbReference type="Proteomes" id="UP000652176">
    <property type="component" value="Unassembled WGS sequence"/>
</dbReference>
<dbReference type="InterPro" id="IPR007627">
    <property type="entry name" value="RNA_pol_sigma70_r2"/>
</dbReference>
<evidence type="ECO:0000259" key="6">
    <source>
        <dbReference type="Pfam" id="PF08281"/>
    </source>
</evidence>
<feature type="domain" description="RNA polymerase sigma-70 region 2" evidence="5">
    <location>
        <begin position="8"/>
        <end position="73"/>
    </location>
</feature>
<dbReference type="InterPro" id="IPR013249">
    <property type="entry name" value="RNA_pol_sigma70_r4_t2"/>
</dbReference>
<dbReference type="InterPro" id="IPR036388">
    <property type="entry name" value="WH-like_DNA-bd_sf"/>
</dbReference>
<evidence type="ECO:0000256" key="1">
    <source>
        <dbReference type="ARBA" id="ARBA00010641"/>
    </source>
</evidence>
<dbReference type="PANTHER" id="PTHR43133">
    <property type="entry name" value="RNA POLYMERASE ECF-TYPE SIGMA FACTO"/>
    <property type="match status" value="1"/>
</dbReference>
<accession>A0ABR9CUD5</accession>
<dbReference type="PANTHER" id="PTHR43133:SF63">
    <property type="entry name" value="RNA POLYMERASE SIGMA FACTOR FECI-RELATED"/>
    <property type="match status" value="1"/>
</dbReference>
<keyword evidence="2" id="KW-0805">Transcription regulation</keyword>
<dbReference type="EMBL" id="JACXSS010000001">
    <property type="protein sequence ID" value="MBD9354364.1"/>
    <property type="molecule type" value="Genomic_DNA"/>
</dbReference>
<keyword evidence="3" id="KW-0731">Sigma factor</keyword>
<dbReference type="SUPFAM" id="SSF88659">
    <property type="entry name" value="Sigma3 and sigma4 domains of RNA polymerase sigma factors"/>
    <property type="match status" value="1"/>
</dbReference>
<protein>
    <submittedName>
        <fullName evidence="7">Sigma-70 family RNA polymerase sigma factor</fullName>
    </submittedName>
</protein>
<keyword evidence="8" id="KW-1185">Reference proteome</keyword>
<dbReference type="InterPro" id="IPR013325">
    <property type="entry name" value="RNA_pol_sigma_r2"/>
</dbReference>
<gene>
    <name evidence="7" type="ORF">IE877_00415</name>
</gene>
<evidence type="ECO:0000313" key="8">
    <source>
        <dbReference type="Proteomes" id="UP000652176"/>
    </source>
</evidence>
<dbReference type="Gene3D" id="1.10.10.10">
    <property type="entry name" value="Winged helix-like DNA-binding domain superfamily/Winged helix DNA-binding domain"/>
    <property type="match status" value="1"/>
</dbReference>
<dbReference type="RefSeq" id="WP_192372211.1">
    <property type="nucleotide sequence ID" value="NZ_JACXSS010000001.1"/>
</dbReference>
<dbReference type="Pfam" id="PF08281">
    <property type="entry name" value="Sigma70_r4_2"/>
    <property type="match status" value="1"/>
</dbReference>
<sequence>MDLDISSLYRLYCKELLHHLLRIVKCPETAEDLLQESYLILARTANDTPIDHPRGFLYRTASNLAMDHLRHHKVVERHQEAARHLDEPQLAGVENELADQQWRALLHQTIHELPPRCRDAFILHKIHGLSYREVANFLNISESAVEKHILKGLLYCRKQLGNHFGRPYRTD</sequence>
<evidence type="ECO:0000259" key="5">
    <source>
        <dbReference type="Pfam" id="PF04542"/>
    </source>
</evidence>
<dbReference type="CDD" id="cd06171">
    <property type="entry name" value="Sigma70_r4"/>
    <property type="match status" value="1"/>
</dbReference>
<keyword evidence="4" id="KW-0804">Transcription</keyword>
<comment type="caution">
    <text evidence="7">The sequence shown here is derived from an EMBL/GenBank/DDBJ whole genome shotgun (WGS) entry which is preliminary data.</text>
</comment>
<dbReference type="InterPro" id="IPR013324">
    <property type="entry name" value="RNA_pol_sigma_r3/r4-like"/>
</dbReference>
<proteinExistence type="inferred from homology"/>
<reference evidence="7 8" key="1">
    <citation type="submission" date="2020-09" db="EMBL/GenBank/DDBJ databases">
        <title>Methylomonas albis sp. nov. and Methylomonas fluvii sp. nov.: Two cold-adapted methanotrophs from the River Elbe and an amended description of Methylovulum psychrotolerans strain Eb1.</title>
        <authorList>
            <person name="Bussmann I.K."/>
            <person name="Klings K.-W."/>
            <person name="Warnstedt J."/>
            <person name="Hoppert M."/>
            <person name="Saborowski A."/>
            <person name="Horn F."/>
            <person name="Liebner S."/>
        </authorList>
    </citation>
    <scope>NUCLEOTIDE SEQUENCE [LARGE SCALE GENOMIC DNA]</scope>
    <source>
        <strain evidence="7 8">EbA</strain>
    </source>
</reference>
<dbReference type="NCBIfam" id="TIGR02937">
    <property type="entry name" value="sigma70-ECF"/>
    <property type="match status" value="1"/>
</dbReference>
<evidence type="ECO:0000256" key="4">
    <source>
        <dbReference type="ARBA" id="ARBA00023163"/>
    </source>
</evidence>
<dbReference type="InterPro" id="IPR039425">
    <property type="entry name" value="RNA_pol_sigma-70-like"/>
</dbReference>
<comment type="similarity">
    <text evidence="1">Belongs to the sigma-70 factor family. ECF subfamily.</text>
</comment>
<feature type="domain" description="RNA polymerase sigma factor 70 region 4 type 2" evidence="6">
    <location>
        <begin position="105"/>
        <end position="154"/>
    </location>
</feature>
<dbReference type="SUPFAM" id="SSF88946">
    <property type="entry name" value="Sigma2 domain of RNA polymerase sigma factors"/>
    <property type="match status" value="1"/>
</dbReference>
<dbReference type="InterPro" id="IPR014284">
    <property type="entry name" value="RNA_pol_sigma-70_dom"/>
</dbReference>
<evidence type="ECO:0000313" key="7">
    <source>
        <dbReference type="EMBL" id="MBD9354364.1"/>
    </source>
</evidence>
<dbReference type="Pfam" id="PF04542">
    <property type="entry name" value="Sigma70_r2"/>
    <property type="match status" value="1"/>
</dbReference>
<evidence type="ECO:0000256" key="2">
    <source>
        <dbReference type="ARBA" id="ARBA00023015"/>
    </source>
</evidence>
<dbReference type="Gene3D" id="1.10.1740.10">
    <property type="match status" value="1"/>
</dbReference>